<protein>
    <submittedName>
        <fullName evidence="1">Uncharacterized protein</fullName>
    </submittedName>
</protein>
<proteinExistence type="predicted"/>
<comment type="caution">
    <text evidence="1">The sequence shown here is derived from an EMBL/GenBank/DDBJ whole genome shotgun (WGS) entry which is preliminary data.</text>
</comment>
<evidence type="ECO:0000313" key="2">
    <source>
        <dbReference type="Proteomes" id="UP000095767"/>
    </source>
</evidence>
<feature type="non-terminal residue" evidence="1">
    <location>
        <position position="1"/>
    </location>
</feature>
<gene>
    <name evidence="1" type="ORF">BAE44_0019045</name>
</gene>
<sequence>LFQITILAFWEEFRNSVFSNPEGCLVLLHLS</sequence>
<dbReference type="EMBL" id="LWDX02052115">
    <property type="protein sequence ID" value="OEL19938.1"/>
    <property type="molecule type" value="Genomic_DNA"/>
</dbReference>
<keyword evidence="2" id="KW-1185">Reference proteome</keyword>
<dbReference type="Proteomes" id="UP000095767">
    <property type="component" value="Unassembled WGS sequence"/>
</dbReference>
<name>A0A1E5V4B4_9POAL</name>
<evidence type="ECO:0000313" key="1">
    <source>
        <dbReference type="EMBL" id="OEL19938.1"/>
    </source>
</evidence>
<dbReference type="AlphaFoldDB" id="A0A1E5V4B4"/>
<organism evidence="1 2">
    <name type="scientific">Dichanthelium oligosanthes</name>
    <dbReference type="NCBI Taxonomy" id="888268"/>
    <lineage>
        <taxon>Eukaryota</taxon>
        <taxon>Viridiplantae</taxon>
        <taxon>Streptophyta</taxon>
        <taxon>Embryophyta</taxon>
        <taxon>Tracheophyta</taxon>
        <taxon>Spermatophyta</taxon>
        <taxon>Magnoliopsida</taxon>
        <taxon>Liliopsida</taxon>
        <taxon>Poales</taxon>
        <taxon>Poaceae</taxon>
        <taxon>PACMAD clade</taxon>
        <taxon>Panicoideae</taxon>
        <taxon>Panicodae</taxon>
        <taxon>Paniceae</taxon>
        <taxon>Dichantheliinae</taxon>
        <taxon>Dichanthelium</taxon>
    </lineage>
</organism>
<reference evidence="1 2" key="1">
    <citation type="submission" date="2016-09" db="EMBL/GenBank/DDBJ databases">
        <title>The draft genome of Dichanthelium oligosanthes: A C3 panicoid grass species.</title>
        <authorList>
            <person name="Studer A.J."/>
            <person name="Schnable J.C."/>
            <person name="Brutnell T.P."/>
        </authorList>
    </citation>
    <scope>NUCLEOTIDE SEQUENCE [LARGE SCALE GENOMIC DNA]</scope>
    <source>
        <strain evidence="2">cv. Kellogg 1175</strain>
        <tissue evidence="1">Leaf</tissue>
    </source>
</reference>
<accession>A0A1E5V4B4</accession>